<evidence type="ECO:0000256" key="1">
    <source>
        <dbReference type="RuleBase" id="RU363098"/>
    </source>
</evidence>
<keyword evidence="1" id="KW-0696">RNA-directed RNA polymerase</keyword>
<proteinExistence type="inferred from homology"/>
<organism evidence="4 5">
    <name type="scientific">Oidiodendron maius (strain Zn)</name>
    <dbReference type="NCBI Taxonomy" id="913774"/>
    <lineage>
        <taxon>Eukaryota</taxon>
        <taxon>Fungi</taxon>
        <taxon>Dikarya</taxon>
        <taxon>Ascomycota</taxon>
        <taxon>Pezizomycotina</taxon>
        <taxon>Leotiomycetes</taxon>
        <taxon>Leotiomycetes incertae sedis</taxon>
        <taxon>Myxotrichaceae</taxon>
        <taxon>Oidiodendron</taxon>
    </lineage>
</organism>
<keyword evidence="1" id="KW-0694">RNA-binding</keyword>
<dbReference type="PANTHER" id="PTHR23079:SF55">
    <property type="entry name" value="RNA-DIRECTED RNA POLYMERASE"/>
    <property type="match status" value="1"/>
</dbReference>
<dbReference type="Proteomes" id="UP000054321">
    <property type="component" value="Unassembled WGS sequence"/>
</dbReference>
<feature type="region of interest" description="Disordered" evidence="2">
    <location>
        <begin position="1"/>
        <end position="50"/>
    </location>
</feature>
<dbReference type="Pfam" id="PF05183">
    <property type="entry name" value="RdRP"/>
    <property type="match status" value="1"/>
</dbReference>
<dbReference type="GO" id="GO:0003968">
    <property type="term" value="F:RNA-directed RNA polymerase activity"/>
    <property type="evidence" value="ECO:0007669"/>
    <property type="project" value="UniProtKB-KW"/>
</dbReference>
<reference evidence="4 5" key="1">
    <citation type="submission" date="2014-04" db="EMBL/GenBank/DDBJ databases">
        <authorList>
            <consortium name="DOE Joint Genome Institute"/>
            <person name="Kuo A."/>
            <person name="Martino E."/>
            <person name="Perotto S."/>
            <person name="Kohler A."/>
            <person name="Nagy L.G."/>
            <person name="Floudas D."/>
            <person name="Copeland A."/>
            <person name="Barry K.W."/>
            <person name="Cichocki N."/>
            <person name="Veneault-Fourrey C."/>
            <person name="LaButti K."/>
            <person name="Lindquist E.A."/>
            <person name="Lipzen A."/>
            <person name="Lundell T."/>
            <person name="Morin E."/>
            <person name="Murat C."/>
            <person name="Sun H."/>
            <person name="Tunlid A."/>
            <person name="Henrissat B."/>
            <person name="Grigoriev I.V."/>
            <person name="Hibbett D.S."/>
            <person name="Martin F."/>
            <person name="Nordberg H.P."/>
            <person name="Cantor M.N."/>
            <person name="Hua S.X."/>
        </authorList>
    </citation>
    <scope>NUCLEOTIDE SEQUENCE [LARGE SCALE GENOMIC DNA]</scope>
    <source>
        <strain evidence="4 5">Zn</strain>
    </source>
</reference>
<reference evidence="5" key="2">
    <citation type="submission" date="2015-01" db="EMBL/GenBank/DDBJ databases">
        <title>Evolutionary Origins and Diversification of the Mycorrhizal Mutualists.</title>
        <authorList>
            <consortium name="DOE Joint Genome Institute"/>
            <consortium name="Mycorrhizal Genomics Consortium"/>
            <person name="Kohler A."/>
            <person name="Kuo A."/>
            <person name="Nagy L.G."/>
            <person name="Floudas D."/>
            <person name="Copeland A."/>
            <person name="Barry K.W."/>
            <person name="Cichocki N."/>
            <person name="Veneault-Fourrey C."/>
            <person name="LaButti K."/>
            <person name="Lindquist E.A."/>
            <person name="Lipzen A."/>
            <person name="Lundell T."/>
            <person name="Morin E."/>
            <person name="Murat C."/>
            <person name="Riley R."/>
            <person name="Ohm R."/>
            <person name="Sun H."/>
            <person name="Tunlid A."/>
            <person name="Henrissat B."/>
            <person name="Grigoriev I.V."/>
            <person name="Hibbett D.S."/>
            <person name="Martin F."/>
        </authorList>
    </citation>
    <scope>NUCLEOTIDE SEQUENCE [LARGE SCALE GENOMIC DNA]</scope>
    <source>
        <strain evidence="5">Zn</strain>
    </source>
</reference>
<comment type="similarity">
    <text evidence="1">Belongs to the RdRP family.</text>
</comment>
<accession>A0A0C3D8M8</accession>
<keyword evidence="1" id="KW-0548">Nucleotidyltransferase</keyword>
<keyword evidence="5" id="KW-1185">Reference proteome</keyword>
<dbReference type="SUPFAM" id="SSF54928">
    <property type="entry name" value="RNA-binding domain, RBD"/>
    <property type="match status" value="1"/>
</dbReference>
<dbReference type="EC" id="2.7.7.48" evidence="1"/>
<dbReference type="GO" id="GO:0003723">
    <property type="term" value="F:RNA binding"/>
    <property type="evidence" value="ECO:0007669"/>
    <property type="project" value="UniProtKB-KW"/>
</dbReference>
<dbReference type="PANTHER" id="PTHR23079">
    <property type="entry name" value="RNA-DEPENDENT RNA POLYMERASE"/>
    <property type="match status" value="1"/>
</dbReference>
<dbReference type="GO" id="GO:0030422">
    <property type="term" value="P:siRNA processing"/>
    <property type="evidence" value="ECO:0007669"/>
    <property type="project" value="TreeGrafter"/>
</dbReference>
<name>A0A0C3D8M8_OIDMZ</name>
<gene>
    <name evidence="4" type="ORF">OIDMADRAFT_47550</name>
</gene>
<dbReference type="InterPro" id="IPR035979">
    <property type="entry name" value="RBD_domain_sf"/>
</dbReference>
<keyword evidence="1" id="KW-0808">Transferase</keyword>
<feature type="domain" description="RDRP core" evidence="3">
    <location>
        <begin position="503"/>
        <end position="1080"/>
    </location>
</feature>
<dbReference type="GO" id="GO:0031380">
    <property type="term" value="C:nuclear RNA-directed RNA polymerase complex"/>
    <property type="evidence" value="ECO:0007669"/>
    <property type="project" value="TreeGrafter"/>
</dbReference>
<dbReference type="STRING" id="913774.A0A0C3D8M8"/>
<evidence type="ECO:0000256" key="2">
    <source>
        <dbReference type="SAM" id="MobiDB-lite"/>
    </source>
</evidence>
<dbReference type="InterPro" id="IPR007855">
    <property type="entry name" value="RDRP"/>
</dbReference>
<dbReference type="HOGENOM" id="CLU_001366_0_1_1"/>
<comment type="catalytic activity">
    <reaction evidence="1">
        <text>RNA(n) + a ribonucleoside 5'-triphosphate = RNA(n+1) + diphosphate</text>
        <dbReference type="Rhea" id="RHEA:21248"/>
        <dbReference type="Rhea" id="RHEA-COMP:14527"/>
        <dbReference type="Rhea" id="RHEA-COMP:17342"/>
        <dbReference type="ChEBI" id="CHEBI:33019"/>
        <dbReference type="ChEBI" id="CHEBI:61557"/>
        <dbReference type="ChEBI" id="CHEBI:140395"/>
        <dbReference type="EC" id="2.7.7.48"/>
    </reaction>
</comment>
<dbReference type="InParanoid" id="A0A0C3D8M8"/>
<dbReference type="EMBL" id="KN832870">
    <property type="protein sequence ID" value="KIN07654.1"/>
    <property type="molecule type" value="Genomic_DNA"/>
</dbReference>
<sequence length="1427" mass="163192">MNATPGSVRRTPWPPRAAHPNSDHAIKRPTSRRPGTQLRAASGNATRQQQVPDLKQVYEWSKFPELTIRLRNLSPNTTTWDIYRNFKKHGSIVMIEIYQGRSGTRDGGGKIRFSPPPREAFWVKPGSINRHEMRMENGHDGYICIVELDERNRNRPFTVRSPINKTVEYDEKMKLIPSSLHFGVMLGPESFMTMQRISAMPGDELSLVVDLLRNRLVATFMVDFKDPRSQWDTSYVSRSRISEYDRKNKYMFQIPFTQLKKIYRVDLSNAMVALIISLDSPPAFYRRRGDEKSCHSNETLLWTDFDSWYRQTDIVYDPYQLANATVALHKEQPVIDIGRWTTYKFILNTKQNNSNTYLKIKQALQDFNIEIVTLESLMNVPAQPAELWSLIDHTQSAHAATDLQDLEGGGGSFVLPFEVRYQLEVCISRNLLNEHILTKEFVKTLSEMASRDPGKAQSILEYIAEQDRRVYDPMSIFKDKEALGYSPKSEIPHYCAYSRKVTITPSTIYFNSPTVETTNRVLRHYSRENEEGRFLRVQFTDEMTEGRINSCADKQRNDELFTRVYRTLFNGIRIGDRHYEFLAFGNSQFRENGAYFFCPTEHLSCDDIRQWMGNFSHIKVVAKYAARLGQCFSTTRAIYGLSKPDIVKISDIERNGYCFTDGVGKISPFLAQMITAELGLRFKTAPSAFQFRLGGCKGVLVVSPEAKDKEVHIRKSQQKFIATYNGLEIIRWSKFSCATLNRQTITILSALGVPDEVFLKMLSEQLSNYQAAMSDHAVAQSLLSKYIDDNHMTINIATMIHNGFMVQREPFVISLLHLWRAWSIKLLKEKAKIIVENGAFLLGCIDETATLRGYSKPKIVPGQTFTEEELPQIFVQVPSKSDSNKYNVIEGICLVGRNPSLHPGDLRVVQAINVPALHHLRDVVVFPQTGERDVPSMCSGGDLDGDDFFVIWDKELQPPEWNCDPMNYAAPTPKTQSQPVKVTDLMKFFVRFMKNDSLPTIAHAHLAQADYLNDSVKEPKCLELATLHSKAVDYVKTGQPAEMPKRLRPPKWPHFMEKRYKPKDATYHSEKILGQLYDKVESVDFIPQYQEPFDRRILRAYKLDDTLLKTCRQIKSKYDTAMRRIMAQQEVKTEFEVWSTFVLSRPRVGTDYKTQEEMARYSGDLKNRFRMVCVEKAGSKDFAVLGPFIAGMYRVTKEELDIALAECRSTKLVGGREVPKRKMEPKYMPLISFPWLFEKELARIATGIEVAEALDIHGLKPLVLRGDPNRQRQRAGGEGDFDDFIQQDDGVIVHRGEVLDLFHPDVESEDLSGESDFEEARLLYSLAQEQSGEVALGTPYKPEPVLDHPLSGTGVEDVVPQLKLDGLTDPHATARLAHTVPPEALVEAVDKHLGRDIEEEIEEEVVDLEVEKSALEKLEEMMASWRH</sequence>
<evidence type="ECO:0000313" key="4">
    <source>
        <dbReference type="EMBL" id="KIN07654.1"/>
    </source>
</evidence>
<protein>
    <recommendedName>
        <fullName evidence="1">RNA-dependent RNA polymerase</fullName>
        <ecNumber evidence="1">2.7.7.48</ecNumber>
    </recommendedName>
</protein>
<evidence type="ECO:0000313" key="5">
    <source>
        <dbReference type="Proteomes" id="UP000054321"/>
    </source>
</evidence>
<dbReference type="OrthoDB" id="6513042at2759"/>
<evidence type="ECO:0000259" key="3">
    <source>
        <dbReference type="Pfam" id="PF05183"/>
    </source>
</evidence>
<dbReference type="CDD" id="cd00590">
    <property type="entry name" value="RRM_SF"/>
    <property type="match status" value="1"/>
</dbReference>
<dbReference type="InterPro" id="IPR057596">
    <property type="entry name" value="RDRP_core"/>
</dbReference>